<feature type="region of interest" description="Disordered" evidence="1">
    <location>
        <begin position="423"/>
        <end position="484"/>
    </location>
</feature>
<dbReference type="InParanoid" id="A0A0C2ZSX5"/>
<protein>
    <submittedName>
        <fullName evidence="2">Uncharacterized protein</fullName>
    </submittedName>
</protein>
<organism evidence="2 3">
    <name type="scientific">Scleroderma citrinum Foug A</name>
    <dbReference type="NCBI Taxonomy" id="1036808"/>
    <lineage>
        <taxon>Eukaryota</taxon>
        <taxon>Fungi</taxon>
        <taxon>Dikarya</taxon>
        <taxon>Basidiomycota</taxon>
        <taxon>Agaricomycotina</taxon>
        <taxon>Agaricomycetes</taxon>
        <taxon>Agaricomycetidae</taxon>
        <taxon>Boletales</taxon>
        <taxon>Sclerodermatineae</taxon>
        <taxon>Sclerodermataceae</taxon>
        <taxon>Scleroderma</taxon>
    </lineage>
</organism>
<gene>
    <name evidence="2" type="ORF">SCLCIDRAFT_23327</name>
</gene>
<keyword evidence="3" id="KW-1185">Reference proteome</keyword>
<dbReference type="STRING" id="1036808.A0A0C2ZSX5"/>
<proteinExistence type="predicted"/>
<dbReference type="EMBL" id="KN822027">
    <property type="protein sequence ID" value="KIM64593.1"/>
    <property type="molecule type" value="Genomic_DNA"/>
</dbReference>
<accession>A0A0C2ZSX5</accession>
<dbReference type="HOGENOM" id="CLU_564010_0_0_1"/>
<evidence type="ECO:0000256" key="1">
    <source>
        <dbReference type="SAM" id="MobiDB-lite"/>
    </source>
</evidence>
<sequence>MGMVRDMRWRIKKTRVNDEDRCHRITAAHQLIFQKGVAVNGEHVKALLNDLSYVPTYNAFSDHLHQFDVNFFKLLVVDLLHEFKLGVWKAIFTRLLRILYAAGGQGIQELNKSYRAVPPFGRDTIRKFNRNASAMKRLAAHDFKDLLQTSQLSQDITTWLSSLQGDPAIENFLPRLKDHLIACILGHALGDDEAPEYSDEDRDNIVIVNNLMFEHNMLWVNYTTYDLRHEQDSINPCTRPDIMMISHETDEFRHPYWYACVVRIFHVNVRYFGPGSTSHEAKRMDVLFVRWFGRCINSPAGFVAHHLHHIGFVEEGDPDVFGFINPDVVLRGVHLIPSFTCSRTNEYLGASFVRPEADCNEDWKYFHVNMFVDRDMFMRFRGGGVGHVASREWDDFLQSDRPKFQPSENKVFNSIDGLGDTAGSNAGVADSHVDEDDGLIGSEVDSDSDGDSEENSDEVIEDIIADNGEELDDTIYIEEGYGAP</sequence>
<feature type="compositionally biased region" description="Acidic residues" evidence="1">
    <location>
        <begin position="433"/>
        <end position="476"/>
    </location>
</feature>
<reference evidence="2 3" key="1">
    <citation type="submission" date="2014-04" db="EMBL/GenBank/DDBJ databases">
        <authorList>
            <consortium name="DOE Joint Genome Institute"/>
            <person name="Kuo A."/>
            <person name="Kohler A."/>
            <person name="Nagy L.G."/>
            <person name="Floudas D."/>
            <person name="Copeland A."/>
            <person name="Barry K.W."/>
            <person name="Cichocki N."/>
            <person name="Veneault-Fourrey C."/>
            <person name="LaButti K."/>
            <person name="Lindquist E.A."/>
            <person name="Lipzen A."/>
            <person name="Lundell T."/>
            <person name="Morin E."/>
            <person name="Murat C."/>
            <person name="Sun H."/>
            <person name="Tunlid A."/>
            <person name="Henrissat B."/>
            <person name="Grigoriev I.V."/>
            <person name="Hibbett D.S."/>
            <person name="Martin F."/>
            <person name="Nordberg H.P."/>
            <person name="Cantor M.N."/>
            <person name="Hua S.X."/>
        </authorList>
    </citation>
    <scope>NUCLEOTIDE SEQUENCE [LARGE SCALE GENOMIC DNA]</scope>
    <source>
        <strain evidence="2 3">Foug A</strain>
    </source>
</reference>
<dbReference type="OrthoDB" id="3267098at2759"/>
<evidence type="ECO:0000313" key="3">
    <source>
        <dbReference type="Proteomes" id="UP000053989"/>
    </source>
</evidence>
<dbReference type="Proteomes" id="UP000053989">
    <property type="component" value="Unassembled WGS sequence"/>
</dbReference>
<reference evidence="3" key="2">
    <citation type="submission" date="2015-01" db="EMBL/GenBank/DDBJ databases">
        <title>Evolutionary Origins and Diversification of the Mycorrhizal Mutualists.</title>
        <authorList>
            <consortium name="DOE Joint Genome Institute"/>
            <consortium name="Mycorrhizal Genomics Consortium"/>
            <person name="Kohler A."/>
            <person name="Kuo A."/>
            <person name="Nagy L.G."/>
            <person name="Floudas D."/>
            <person name="Copeland A."/>
            <person name="Barry K.W."/>
            <person name="Cichocki N."/>
            <person name="Veneault-Fourrey C."/>
            <person name="LaButti K."/>
            <person name="Lindquist E.A."/>
            <person name="Lipzen A."/>
            <person name="Lundell T."/>
            <person name="Morin E."/>
            <person name="Murat C."/>
            <person name="Riley R."/>
            <person name="Ohm R."/>
            <person name="Sun H."/>
            <person name="Tunlid A."/>
            <person name="Henrissat B."/>
            <person name="Grigoriev I.V."/>
            <person name="Hibbett D.S."/>
            <person name="Martin F."/>
        </authorList>
    </citation>
    <scope>NUCLEOTIDE SEQUENCE [LARGE SCALE GENOMIC DNA]</scope>
    <source>
        <strain evidence="3">Foug A</strain>
    </source>
</reference>
<dbReference type="AlphaFoldDB" id="A0A0C2ZSX5"/>
<name>A0A0C2ZSX5_9AGAM</name>
<evidence type="ECO:0000313" key="2">
    <source>
        <dbReference type="EMBL" id="KIM64593.1"/>
    </source>
</evidence>